<dbReference type="RefSeq" id="XP_002683415.1">
    <property type="nucleotide sequence ID" value="XM_002683369.1"/>
</dbReference>
<organism evidence="4">
    <name type="scientific">Naegleria gruberi</name>
    <name type="common">Amoeba</name>
    <dbReference type="NCBI Taxonomy" id="5762"/>
    <lineage>
        <taxon>Eukaryota</taxon>
        <taxon>Discoba</taxon>
        <taxon>Heterolobosea</taxon>
        <taxon>Tetramitia</taxon>
        <taxon>Eutetramitia</taxon>
        <taxon>Vahlkampfiidae</taxon>
        <taxon>Naegleria</taxon>
    </lineage>
</organism>
<feature type="compositionally biased region" description="Low complexity" evidence="1">
    <location>
        <begin position="22"/>
        <end position="59"/>
    </location>
</feature>
<dbReference type="KEGG" id="ngr:NAEGRDRAFT_61205"/>
<reference evidence="3 4" key="1">
    <citation type="journal article" date="2010" name="Cell">
        <title>The genome of Naegleria gruberi illuminates early eukaryotic versatility.</title>
        <authorList>
            <person name="Fritz-Laylin L.K."/>
            <person name="Prochnik S.E."/>
            <person name="Ginger M.L."/>
            <person name="Dacks J.B."/>
            <person name="Carpenter M.L."/>
            <person name="Field M.C."/>
            <person name="Kuo A."/>
            <person name="Paredez A."/>
            <person name="Chapman J."/>
            <person name="Pham J."/>
            <person name="Shu S."/>
            <person name="Neupane R."/>
            <person name="Cipriano M."/>
            <person name="Mancuso J."/>
            <person name="Tu H."/>
            <person name="Salamov A."/>
            <person name="Lindquist E."/>
            <person name="Shapiro H."/>
            <person name="Lucas S."/>
            <person name="Grigoriev I.V."/>
            <person name="Cande W.Z."/>
            <person name="Fulton C."/>
            <person name="Rokhsar D.S."/>
            <person name="Dawson S.C."/>
        </authorList>
    </citation>
    <scope>NUCLEOTIDE SEQUENCE [LARGE SCALE GENOMIC DNA]</scope>
    <source>
        <strain evidence="3 4">NEG-M</strain>
    </source>
</reference>
<evidence type="ECO:0000313" key="4">
    <source>
        <dbReference type="Proteomes" id="UP000006671"/>
    </source>
</evidence>
<dbReference type="GeneID" id="8863617"/>
<feature type="compositionally biased region" description="Polar residues" evidence="1">
    <location>
        <begin position="60"/>
        <end position="88"/>
    </location>
</feature>
<dbReference type="VEuPathDB" id="AmoebaDB:NAEGRDRAFT_61205"/>
<keyword evidence="4" id="KW-1185">Reference proteome</keyword>
<protein>
    <submittedName>
        <fullName evidence="3">Predicted protein</fullName>
    </submittedName>
</protein>
<proteinExistence type="predicted"/>
<dbReference type="InterPro" id="IPR032675">
    <property type="entry name" value="LRR_dom_sf"/>
</dbReference>
<feature type="region of interest" description="Disordered" evidence="1">
    <location>
        <begin position="1"/>
        <end position="103"/>
    </location>
</feature>
<feature type="compositionally biased region" description="Basic and acidic residues" evidence="1">
    <location>
        <begin position="89"/>
        <end position="103"/>
    </location>
</feature>
<gene>
    <name evidence="3" type="ORF">NAEGRDRAFT_61205</name>
</gene>
<evidence type="ECO:0000313" key="3">
    <source>
        <dbReference type="EMBL" id="EFC50671.1"/>
    </source>
</evidence>
<dbReference type="OrthoDB" id="550575at2759"/>
<dbReference type="InterPro" id="IPR059094">
    <property type="entry name" value="PH_36_euk"/>
</dbReference>
<evidence type="ECO:0000259" key="2">
    <source>
        <dbReference type="Pfam" id="PF26278"/>
    </source>
</evidence>
<dbReference type="Proteomes" id="UP000006671">
    <property type="component" value="Unassembled WGS sequence"/>
</dbReference>
<dbReference type="eggNOG" id="ENOG502SUJK">
    <property type="taxonomic scope" value="Eukaryota"/>
</dbReference>
<name>D2UXQ3_NAEGR</name>
<dbReference type="Gene3D" id="3.80.10.10">
    <property type="entry name" value="Ribonuclease Inhibitor"/>
    <property type="match status" value="1"/>
</dbReference>
<evidence type="ECO:0000256" key="1">
    <source>
        <dbReference type="SAM" id="MobiDB-lite"/>
    </source>
</evidence>
<dbReference type="Pfam" id="PF26278">
    <property type="entry name" value="PH_36"/>
    <property type="match status" value="1"/>
</dbReference>
<accession>D2UXQ3</accession>
<sequence>MDFDLVAKITEEYMQNEDLDSNNDNSNDLPSQPSSSNENNKATNSSNSSDTPPNTPITSQKSTSFVGSNQTEGDSSPKVTTPPQSETVDVNRRSLDKKTDIPIPKEKTNFKTLKSKIFGSRKGSFVGVLGEISKGSFASNKDITEKGEISKGSFTSTSSDQDTVDQDDVFADFAVSNIVSVADSTNSDTKNKIKFEKVTTMEPTSPSPTTPTSRNRSMRGTLFLKRDSIIQQEDVPVKQKRGELEASIESSIFTGVGMGDVKVLVAVEGILTGQTTKKKKDNVVLVIARDWCGSYIVVTLNNPRTGLSFSGTARSVVKSYSLADSFSIKVLESGNNVKFELNIDGDKEIFIMNQKSLKKFQKGLNLAFSKIHENESDEDILNMRLASVEFAESTCPSSFNPEDVQNLLSIAFDTKRISLDDLINLRTMIRKSQNRKALLQSLCLRLDNTNPNDEKEISLILDMFNESVICPVRSDGGFELKIRDKLSLLIGNMKDGETLEKTELLIDQTPLLMPILDNWQGRGKLPDVPFPPEFLDGPTIDIVFGMLFYTDTHILMDNCNMLPSEKLRYPYTTVSSLNTDCSDYQWLLDLGKNWSEHISNLEDPPENMFPNLKYDMIRATKKLKGLFNCDLGLLYDRIVDIKESKVAMLISCKYIEDRSSFNVKDYLWEERSVFEHRLYQGLGIINHFNERIERLSSTYYGPRFVENIISFSKQFQASTKPLDEGLYLCYLRWCWTPKNNIRLLVEENKRMMIPHVKLSKGLIDRQKWEWIQSIRLREKIGYPVEKDPQNQVNLETNIDQYEKFEQKFCRGMLELKSSLGIESLGSLYDLEFIPMDTTNRIFLIVYCEQVENEDVLDTWAGKYMWRSFNTFENLNSYCFVELVSSLYKANVNKFVNEYDGSTIDEIARQGSNDKQNMVLRAHKTWSPFRWSNRILHWSMKGSYSITSTCTTATPENISVSVKDAAKNVSGLNVELKSLIISLSQKYTFNDPNAWDSISDTIFKKTNRANRSIKVSSTPNIAKKTIGQTNTVKTNQVTKEYVLPCTLDNFIDIDAVLKPTSKDVCSNIVGEIIELSLMRAIDWSEQLVVFDVVEEMIGVVETLEEVKDSVTLFEEADSYIEIFREEREFYQLTYLNMFQEVTENSEQDSEFLKQAVSEAGAAYDGIIRNSVSLFHSSMENALAMLNSATSAQDTFDLVLDMEQYELSLVESEKILEKCCNNTKYLDKISHLFDEKVEIGGHLEESDINSMITTSRNEYNRLLDSMKKTMERMKISNQQPTLAQVPIIHLPTIMHTANISKQEKGFEKSSTFITVLSIEKVPFEVSINETNQWRFKPYSSKTLSNTLSFDYPWDIVEIFVNYLKAKSASSFLIDLQVQIEQGEVHLNILQKFASENDLPCIYLLCSRALEPDIYSLTVRLVRSSLNKYSLLEWSQWEMDLSFLNDCDILFDILYFIRYKVEFEASGMHCPSFSQHEDCWKQYYGEKRITMFFSNTNDFFRKFYPEEAESVSAAQEKFKQEVLSWKKNVGKFVKHINLENVHSVTDKEVKIIANCCPNLEIINLRSCRVTQNADKYLTSLCKNLKKIRK</sequence>
<feature type="domain" description="PH" evidence="2">
    <location>
        <begin position="240"/>
        <end position="390"/>
    </location>
</feature>
<dbReference type="SUPFAM" id="SSF52047">
    <property type="entry name" value="RNI-like"/>
    <property type="match status" value="1"/>
</dbReference>
<dbReference type="InParanoid" id="D2UXQ3"/>
<dbReference type="EMBL" id="GG738845">
    <property type="protein sequence ID" value="EFC50671.1"/>
    <property type="molecule type" value="Genomic_DNA"/>
</dbReference>
<dbReference type="OMA" id="MRAYSVE"/>